<dbReference type="Proteomes" id="UP000217784">
    <property type="component" value="Unassembled WGS sequence"/>
</dbReference>
<dbReference type="Gene3D" id="3.40.190.10">
    <property type="entry name" value="Periplasmic binding protein-like II"/>
    <property type="match status" value="2"/>
</dbReference>
<dbReference type="EMBL" id="LMVM01000003">
    <property type="protein sequence ID" value="PAV05591.1"/>
    <property type="molecule type" value="Genomic_DNA"/>
</dbReference>
<dbReference type="GO" id="GO:0016020">
    <property type="term" value="C:membrane"/>
    <property type="evidence" value="ECO:0007669"/>
    <property type="project" value="InterPro"/>
</dbReference>
<evidence type="ECO:0000256" key="3">
    <source>
        <dbReference type="ARBA" id="ARBA00022475"/>
    </source>
</evidence>
<protein>
    <recommendedName>
        <fullName evidence="8">Nitrate ABC transporter substrate-binding protein</fullName>
    </recommendedName>
</protein>
<comment type="subcellular location">
    <subcellularLocation>
        <location evidence="1">Endomembrane system</location>
    </subcellularLocation>
</comment>
<organism evidence="6 7">
    <name type="scientific">Methanobacterium bryantii</name>
    <dbReference type="NCBI Taxonomy" id="2161"/>
    <lineage>
        <taxon>Archaea</taxon>
        <taxon>Methanobacteriati</taxon>
        <taxon>Methanobacteriota</taxon>
        <taxon>Methanomada group</taxon>
        <taxon>Methanobacteria</taxon>
        <taxon>Methanobacteriales</taxon>
        <taxon>Methanobacteriaceae</taxon>
        <taxon>Methanobacterium</taxon>
    </lineage>
</organism>
<dbReference type="RefSeq" id="WP_069585712.1">
    <property type="nucleotide sequence ID" value="NZ_LMVM01000003.1"/>
</dbReference>
<evidence type="ECO:0000256" key="1">
    <source>
        <dbReference type="ARBA" id="ARBA00004308"/>
    </source>
</evidence>
<dbReference type="SUPFAM" id="SSF53850">
    <property type="entry name" value="Periplasmic binding protein-like II"/>
    <property type="match status" value="1"/>
</dbReference>
<dbReference type="GO" id="GO:0042626">
    <property type="term" value="F:ATPase-coupled transmembrane transporter activity"/>
    <property type="evidence" value="ECO:0007669"/>
    <property type="project" value="InterPro"/>
</dbReference>
<dbReference type="InterPro" id="IPR010067">
    <property type="entry name" value="ABC_SsuA_sub-bd"/>
</dbReference>
<dbReference type="AlphaFoldDB" id="A0A2A2H801"/>
<accession>A0A2A2H801</accession>
<keyword evidence="7" id="KW-1185">Reference proteome</keyword>
<dbReference type="Pfam" id="PF13379">
    <property type="entry name" value="NMT1_2"/>
    <property type="match status" value="1"/>
</dbReference>
<comment type="caution">
    <text evidence="6">The sequence shown here is derived from an EMBL/GenBank/DDBJ whole genome shotgun (WGS) entry which is preliminary data.</text>
</comment>
<sequence>MDKKIWALIIIFLVAATAYGTYSYIVISQKTIVVGYLQSDHDSALFVANAKNMFEKEGLVVSLVPFRSGPDLINAAKLGKIDIGYCGIAPVTLAITNGTPIKIVASVNQEGSGIVVGNNTNITDISNLKGKTIAIPKINSVQDVLLTYWLSQYNISRNEVNITESEVPFMPRSLLFKKFDGYVAWEPYVSVASVEGDGKVLTYSKNDSWKDFPCCVVIATDSFIKDQPGALRKFLKVHVEATNYVNSHKDETAVIVSQKLGISVQIEKQSLKNVAFNIPSSNEFKKSVFKFIDIQKKLGYIKNNVSNVSYFNFNFWPTKSSGF</sequence>
<name>A0A2A2H801_METBR</name>
<evidence type="ECO:0000256" key="5">
    <source>
        <dbReference type="ARBA" id="ARBA00023136"/>
    </source>
</evidence>
<dbReference type="NCBIfam" id="TIGR01728">
    <property type="entry name" value="SsuA_fam"/>
    <property type="match status" value="1"/>
</dbReference>
<dbReference type="CDD" id="cd13553">
    <property type="entry name" value="PBP2_NrtA_CpmA_like"/>
    <property type="match status" value="1"/>
</dbReference>
<evidence type="ECO:0000313" key="7">
    <source>
        <dbReference type="Proteomes" id="UP000217784"/>
    </source>
</evidence>
<dbReference type="OrthoDB" id="10037at2157"/>
<keyword evidence="3" id="KW-1003">Cell membrane</keyword>
<keyword evidence="5" id="KW-0472">Membrane</keyword>
<keyword evidence="4" id="KW-0997">Cell inner membrane</keyword>
<dbReference type="GO" id="GO:0012505">
    <property type="term" value="C:endomembrane system"/>
    <property type="evidence" value="ECO:0007669"/>
    <property type="project" value="UniProtKB-SubCell"/>
</dbReference>
<proteinExistence type="predicted"/>
<keyword evidence="2" id="KW-0813">Transport</keyword>
<dbReference type="PANTHER" id="PTHR30024">
    <property type="entry name" value="ALIPHATIC SULFONATES-BINDING PROTEIN-RELATED"/>
    <property type="match status" value="1"/>
</dbReference>
<evidence type="ECO:0000256" key="4">
    <source>
        <dbReference type="ARBA" id="ARBA00022519"/>
    </source>
</evidence>
<dbReference type="InterPro" id="IPR044527">
    <property type="entry name" value="NrtA/CpmA_ABC-bd_dom"/>
</dbReference>
<reference evidence="6 7" key="1">
    <citation type="journal article" date="2017" name="BMC Genomics">
        <title>Genomic analysis of methanogenic archaea reveals a shift towards energy conservation.</title>
        <authorList>
            <person name="Gilmore S.P."/>
            <person name="Henske J.K."/>
            <person name="Sexton J.A."/>
            <person name="Solomon K.V."/>
            <person name="Seppala S."/>
            <person name="Yoo J.I."/>
            <person name="Huyett L.M."/>
            <person name="Pressman A."/>
            <person name="Cogan J.Z."/>
            <person name="Kivenson V."/>
            <person name="Peng X."/>
            <person name="Tan Y."/>
            <person name="Valentine D.L."/>
            <person name="O'Malley M.A."/>
        </authorList>
    </citation>
    <scope>NUCLEOTIDE SEQUENCE [LARGE SCALE GENOMIC DNA]</scope>
    <source>
        <strain evidence="6 7">M.o.H.</strain>
    </source>
</reference>
<gene>
    <name evidence="6" type="ORF">ASJ80_08760</name>
</gene>
<evidence type="ECO:0008006" key="8">
    <source>
        <dbReference type="Google" id="ProtNLM"/>
    </source>
</evidence>
<evidence type="ECO:0000256" key="2">
    <source>
        <dbReference type="ARBA" id="ARBA00022448"/>
    </source>
</evidence>
<evidence type="ECO:0000313" key="6">
    <source>
        <dbReference type="EMBL" id="PAV05591.1"/>
    </source>
</evidence>